<evidence type="ECO:0000313" key="2">
    <source>
        <dbReference type="EMBL" id="KGN56511.1"/>
    </source>
</evidence>
<reference evidence="2 3" key="3">
    <citation type="journal article" date="2010" name="BMC Genomics">
        <title>Transcriptome sequencing and comparative analysis of cucumber flowers with different sex types.</title>
        <authorList>
            <person name="Guo S."/>
            <person name="Zheng Y."/>
            <person name="Joung J.G."/>
            <person name="Liu S."/>
            <person name="Zhang Z."/>
            <person name="Crasta O.R."/>
            <person name="Sobral B.W."/>
            <person name="Xu Y."/>
            <person name="Huang S."/>
            <person name="Fei Z."/>
        </authorList>
    </citation>
    <scope>NUCLEOTIDE SEQUENCE [LARGE SCALE GENOMIC DNA]</scope>
    <source>
        <strain evidence="3">cv. 9930</strain>
    </source>
</reference>
<gene>
    <name evidence="2" type="ORF">Csa_3G122350</name>
</gene>
<accession>A0A0A0L8W8</accession>
<name>A0A0A0L8W8_CUCSA</name>
<reference evidence="2 3" key="4">
    <citation type="journal article" date="2011" name="BMC Genomics">
        <title>RNA-Seq improves annotation of protein-coding genes in the cucumber genome.</title>
        <authorList>
            <person name="Li Z."/>
            <person name="Zhang Z."/>
            <person name="Yan P."/>
            <person name="Huang S."/>
            <person name="Fei Z."/>
            <person name="Lin K."/>
        </authorList>
    </citation>
    <scope>NUCLEOTIDE SEQUENCE [LARGE SCALE GENOMIC DNA]</scope>
    <source>
        <strain evidence="3">cv. 9930</strain>
    </source>
</reference>
<protein>
    <submittedName>
        <fullName evidence="2">Uncharacterized protein</fullName>
    </submittedName>
</protein>
<dbReference type="Gramene" id="KGN56511">
    <property type="protein sequence ID" value="KGN56511"/>
    <property type="gene ID" value="Csa_3G122350"/>
</dbReference>
<keyword evidence="1" id="KW-0812">Transmembrane</keyword>
<reference evidence="2 3" key="1">
    <citation type="journal article" date="2009" name="Nat. Genet.">
        <title>The genome of the cucumber, Cucumis sativus L.</title>
        <authorList>
            <person name="Huang S."/>
            <person name="Li R."/>
            <person name="Zhang Z."/>
            <person name="Li L."/>
            <person name="Gu X."/>
            <person name="Fan W."/>
            <person name="Lucas W.J."/>
            <person name="Wang X."/>
            <person name="Xie B."/>
            <person name="Ni P."/>
            <person name="Ren Y."/>
            <person name="Zhu H."/>
            <person name="Li J."/>
            <person name="Lin K."/>
            <person name="Jin W."/>
            <person name="Fei Z."/>
            <person name="Li G."/>
            <person name="Staub J."/>
            <person name="Kilian A."/>
            <person name="van der Vossen E.A."/>
            <person name="Wu Y."/>
            <person name="Guo J."/>
            <person name="He J."/>
            <person name="Jia Z."/>
            <person name="Ren Y."/>
            <person name="Tian G."/>
            <person name="Lu Y."/>
            <person name="Ruan J."/>
            <person name="Qian W."/>
            <person name="Wang M."/>
            <person name="Huang Q."/>
            <person name="Li B."/>
            <person name="Xuan Z."/>
            <person name="Cao J."/>
            <person name="Asan"/>
            <person name="Wu Z."/>
            <person name="Zhang J."/>
            <person name="Cai Q."/>
            <person name="Bai Y."/>
            <person name="Zhao B."/>
            <person name="Han Y."/>
            <person name="Li Y."/>
            <person name="Li X."/>
            <person name="Wang S."/>
            <person name="Shi Q."/>
            <person name="Liu S."/>
            <person name="Cho W.K."/>
            <person name="Kim J.Y."/>
            <person name="Xu Y."/>
            <person name="Heller-Uszynska K."/>
            <person name="Miao H."/>
            <person name="Cheng Z."/>
            <person name="Zhang S."/>
            <person name="Wu J."/>
            <person name="Yang Y."/>
            <person name="Kang H."/>
            <person name="Li M."/>
            <person name="Liang H."/>
            <person name="Ren X."/>
            <person name="Shi Z."/>
            <person name="Wen M."/>
            <person name="Jian M."/>
            <person name="Yang H."/>
            <person name="Zhang G."/>
            <person name="Yang Z."/>
            <person name="Chen R."/>
            <person name="Liu S."/>
            <person name="Li J."/>
            <person name="Ma L."/>
            <person name="Liu H."/>
            <person name="Zhou Y."/>
            <person name="Zhao J."/>
            <person name="Fang X."/>
            <person name="Li G."/>
            <person name="Fang L."/>
            <person name="Li Y."/>
            <person name="Liu D."/>
            <person name="Zheng H."/>
            <person name="Zhang Y."/>
            <person name="Qin N."/>
            <person name="Li Z."/>
            <person name="Yang G."/>
            <person name="Yang S."/>
            <person name="Bolund L."/>
            <person name="Kristiansen K."/>
            <person name="Zheng H."/>
            <person name="Li S."/>
            <person name="Zhang X."/>
            <person name="Yang H."/>
            <person name="Wang J."/>
            <person name="Sun R."/>
            <person name="Zhang B."/>
            <person name="Jiang S."/>
            <person name="Wang J."/>
            <person name="Du Y."/>
            <person name="Li S."/>
        </authorList>
    </citation>
    <scope>NUCLEOTIDE SEQUENCE [LARGE SCALE GENOMIC DNA]</scope>
    <source>
        <strain evidence="3">cv. 9930</strain>
    </source>
</reference>
<feature type="transmembrane region" description="Helical" evidence="1">
    <location>
        <begin position="46"/>
        <end position="68"/>
    </location>
</feature>
<dbReference type="EMBL" id="CM002924">
    <property type="protein sequence ID" value="KGN56511.1"/>
    <property type="molecule type" value="Genomic_DNA"/>
</dbReference>
<evidence type="ECO:0000256" key="1">
    <source>
        <dbReference type="SAM" id="Phobius"/>
    </source>
</evidence>
<keyword evidence="3" id="KW-1185">Reference proteome</keyword>
<evidence type="ECO:0000313" key="3">
    <source>
        <dbReference type="Proteomes" id="UP000029981"/>
    </source>
</evidence>
<dbReference type="Proteomes" id="UP000029981">
    <property type="component" value="Chromosome 3"/>
</dbReference>
<feature type="transmembrane region" description="Helical" evidence="1">
    <location>
        <begin position="16"/>
        <end position="34"/>
    </location>
</feature>
<sequence>MTREVPVGARFSQYTYWPFGIHSDAAIICSIPFVRIRRQLLLSPNLRSTVAVLIGPSTLPFALVAGFAGSQSNPLVSGLNFILFSGPTVTTGVQ</sequence>
<proteinExistence type="predicted"/>
<dbReference type="AlphaFoldDB" id="A0A0A0L8W8"/>
<keyword evidence="1" id="KW-0472">Membrane</keyword>
<keyword evidence="1" id="KW-1133">Transmembrane helix</keyword>
<organism evidence="2 3">
    <name type="scientific">Cucumis sativus</name>
    <name type="common">Cucumber</name>
    <dbReference type="NCBI Taxonomy" id="3659"/>
    <lineage>
        <taxon>Eukaryota</taxon>
        <taxon>Viridiplantae</taxon>
        <taxon>Streptophyta</taxon>
        <taxon>Embryophyta</taxon>
        <taxon>Tracheophyta</taxon>
        <taxon>Spermatophyta</taxon>
        <taxon>Magnoliopsida</taxon>
        <taxon>eudicotyledons</taxon>
        <taxon>Gunneridae</taxon>
        <taxon>Pentapetalae</taxon>
        <taxon>rosids</taxon>
        <taxon>fabids</taxon>
        <taxon>Cucurbitales</taxon>
        <taxon>Cucurbitaceae</taxon>
        <taxon>Benincaseae</taxon>
        <taxon>Cucumis</taxon>
    </lineage>
</organism>
<reference evidence="2 3" key="2">
    <citation type="journal article" date="2009" name="PLoS ONE">
        <title>An integrated genetic and cytogenetic map of the cucumber genome.</title>
        <authorList>
            <person name="Ren Y."/>
            <person name="Zhang Z."/>
            <person name="Liu J."/>
            <person name="Staub J.E."/>
            <person name="Han Y."/>
            <person name="Cheng Z."/>
            <person name="Li X."/>
            <person name="Lu J."/>
            <person name="Miao H."/>
            <person name="Kang H."/>
            <person name="Xie B."/>
            <person name="Gu X."/>
            <person name="Wang X."/>
            <person name="Du Y."/>
            <person name="Jin W."/>
            <person name="Huang S."/>
        </authorList>
    </citation>
    <scope>NUCLEOTIDE SEQUENCE [LARGE SCALE GENOMIC DNA]</scope>
    <source>
        <strain evidence="3">cv. 9930</strain>
    </source>
</reference>